<evidence type="ECO:0000313" key="7">
    <source>
        <dbReference type="Proteomes" id="UP000530928"/>
    </source>
</evidence>
<proteinExistence type="inferred from homology"/>
<feature type="domain" description="LytR/CpsA/Psr regulator C-terminal" evidence="5">
    <location>
        <begin position="363"/>
        <end position="446"/>
    </location>
</feature>
<feature type="compositionally biased region" description="Low complexity" evidence="2">
    <location>
        <begin position="337"/>
        <end position="352"/>
    </location>
</feature>
<reference evidence="6 7" key="1">
    <citation type="submission" date="2020-07" db="EMBL/GenBank/DDBJ databases">
        <title>Genomic Encyclopedia of Type Strains, Phase IV (KMG-IV): sequencing the most valuable type-strain genomes for metagenomic binning, comparative biology and taxonomic classification.</title>
        <authorList>
            <person name="Goeker M."/>
        </authorList>
    </citation>
    <scope>NUCLEOTIDE SEQUENCE [LARGE SCALE GENOMIC DNA]</scope>
    <source>
        <strain evidence="6 7">DSM 45533</strain>
    </source>
</reference>
<dbReference type="AlphaFoldDB" id="A0A7W0HRF9"/>
<dbReference type="NCBIfam" id="TIGR00350">
    <property type="entry name" value="lytR_cpsA_psr"/>
    <property type="match status" value="1"/>
</dbReference>
<evidence type="ECO:0000256" key="3">
    <source>
        <dbReference type="SAM" id="Phobius"/>
    </source>
</evidence>
<keyword evidence="3" id="KW-1133">Transmembrane helix</keyword>
<keyword evidence="3" id="KW-0812">Transmembrane</keyword>
<accession>A0A7W0HRF9</accession>
<dbReference type="InterPro" id="IPR027381">
    <property type="entry name" value="LytR/CpsA/Psr_C"/>
</dbReference>
<feature type="region of interest" description="Disordered" evidence="2">
    <location>
        <begin position="457"/>
        <end position="480"/>
    </location>
</feature>
<organism evidence="6 7">
    <name type="scientific">Nonomuraea soli</name>
    <dbReference type="NCBI Taxonomy" id="1032476"/>
    <lineage>
        <taxon>Bacteria</taxon>
        <taxon>Bacillati</taxon>
        <taxon>Actinomycetota</taxon>
        <taxon>Actinomycetes</taxon>
        <taxon>Streptosporangiales</taxon>
        <taxon>Streptosporangiaceae</taxon>
        <taxon>Nonomuraea</taxon>
    </lineage>
</organism>
<evidence type="ECO:0000259" key="5">
    <source>
        <dbReference type="Pfam" id="PF13399"/>
    </source>
</evidence>
<feature type="region of interest" description="Disordered" evidence="2">
    <location>
        <begin position="335"/>
        <end position="361"/>
    </location>
</feature>
<feature type="compositionally biased region" description="Gly residues" evidence="2">
    <location>
        <begin position="1"/>
        <end position="13"/>
    </location>
</feature>
<dbReference type="InterPro" id="IPR050922">
    <property type="entry name" value="LytR/CpsA/Psr_CW_biosynth"/>
</dbReference>
<dbReference type="Gene3D" id="3.40.630.190">
    <property type="entry name" value="LCP protein"/>
    <property type="match status" value="1"/>
</dbReference>
<dbReference type="Gene3D" id="3.30.70.2390">
    <property type="match status" value="1"/>
</dbReference>
<evidence type="ECO:0000256" key="1">
    <source>
        <dbReference type="ARBA" id="ARBA00006068"/>
    </source>
</evidence>
<comment type="similarity">
    <text evidence="1">Belongs to the LytR/CpsA/Psr (LCP) family.</text>
</comment>
<sequence>MDDGGVHVGGDAYGGVTIPRSPRKAPRRRRRNLILAGAMSGVVLIGSGAVWATSTYGLSGFGSVDAGASGIQSEGAMNILLVGVDKRDDLSRRDQRQLKLGREVGQRTDTMMIIHLSEDHSKVTVVSLPRDTWVKVPGKGDHKINSAYQLGGPKLTVKTVQEATGLPINLYVEVNVLGFIDVVDAVKGITVCTPVPINDQKIKFNLAAGTHQLDGVQSLFYARTRATVRSDLDRIDRQQQVMSALLDKVLSPQTLTDPAALGKFIQSVQASVKIDPQKDLNALVTQLRDTSLDNVRFAQIPISDVDFKTPTGESAVLWDKDGAAQLFGRIKADQDVAEPAQPSPSASASASPSAPPLTVPPERIQVRVLNGTDIQGMGARTRDALLGAGFLVPETAGNTARKDFTKTVIRYGAGREDSARTLAAAIPGAELKQTDVQGVELVLGTDQPKVRKVKVTVTPTPGPTSTAPATRTASQNICKK</sequence>
<evidence type="ECO:0000256" key="2">
    <source>
        <dbReference type="SAM" id="MobiDB-lite"/>
    </source>
</evidence>
<dbReference type="PANTHER" id="PTHR33392:SF6">
    <property type="entry name" value="POLYISOPRENYL-TEICHOIC ACID--PEPTIDOGLYCAN TEICHOIC ACID TRANSFERASE TAGU"/>
    <property type="match status" value="1"/>
</dbReference>
<feature type="compositionally biased region" description="Low complexity" evidence="2">
    <location>
        <begin position="457"/>
        <end position="474"/>
    </location>
</feature>
<protein>
    <submittedName>
        <fullName evidence="6">LCP family protein required for cell wall assembly</fullName>
    </submittedName>
</protein>
<gene>
    <name evidence="6" type="ORF">HNR30_003955</name>
</gene>
<dbReference type="Proteomes" id="UP000530928">
    <property type="component" value="Unassembled WGS sequence"/>
</dbReference>
<comment type="caution">
    <text evidence="6">The sequence shown here is derived from an EMBL/GenBank/DDBJ whole genome shotgun (WGS) entry which is preliminary data.</text>
</comment>
<keyword evidence="7" id="KW-1185">Reference proteome</keyword>
<dbReference type="PANTHER" id="PTHR33392">
    <property type="entry name" value="POLYISOPRENYL-TEICHOIC ACID--PEPTIDOGLYCAN TEICHOIC ACID TRANSFERASE TAGU"/>
    <property type="match status" value="1"/>
</dbReference>
<feature type="region of interest" description="Disordered" evidence="2">
    <location>
        <begin position="1"/>
        <end position="28"/>
    </location>
</feature>
<evidence type="ECO:0000259" key="4">
    <source>
        <dbReference type="Pfam" id="PF03816"/>
    </source>
</evidence>
<dbReference type="EMBL" id="JACDUR010000004">
    <property type="protein sequence ID" value="MBA2892601.1"/>
    <property type="molecule type" value="Genomic_DNA"/>
</dbReference>
<dbReference type="Pfam" id="PF03816">
    <property type="entry name" value="LytR_cpsA_psr"/>
    <property type="match status" value="1"/>
</dbReference>
<dbReference type="Pfam" id="PF13399">
    <property type="entry name" value="LytR_C"/>
    <property type="match status" value="1"/>
</dbReference>
<feature type="transmembrane region" description="Helical" evidence="3">
    <location>
        <begin position="33"/>
        <end position="52"/>
    </location>
</feature>
<keyword evidence="3" id="KW-0472">Membrane</keyword>
<feature type="domain" description="Cell envelope-related transcriptional attenuator" evidence="4">
    <location>
        <begin position="107"/>
        <end position="250"/>
    </location>
</feature>
<evidence type="ECO:0000313" key="6">
    <source>
        <dbReference type="EMBL" id="MBA2892601.1"/>
    </source>
</evidence>
<dbReference type="InterPro" id="IPR004474">
    <property type="entry name" value="LytR_CpsA_psr"/>
</dbReference>
<dbReference type="RefSeq" id="WP_312894508.1">
    <property type="nucleotide sequence ID" value="NZ_BAABAM010000003.1"/>
</dbReference>
<name>A0A7W0HRF9_9ACTN</name>